<dbReference type="SUPFAM" id="SSF53474">
    <property type="entry name" value="alpha/beta-Hydrolases"/>
    <property type="match status" value="1"/>
</dbReference>
<dbReference type="AlphaFoldDB" id="A0A167KES9"/>
<sequence>MSNQQPPSLWQRTRVHLQVVLLRLAVRIGRIGQSAPPAFPPSRELFIASADGKRRIKLLVFDPADATPGPKPVYINFQGSGFIQPSLGSDGRLLTYIAREVGCIVVDGDYRKAPEHPFPAPYEDAHRVVSWVLENNDGQFDVNRVAVGGVSAGANLALAVLVNMPANTIKGVSVIVPAIDFTLPYAQRRAPPDMPEVHKKEPDRSGPIPPDIGELMRMAYLGTFTNTKDPRLSPNYGDITRFPGGKSVFIASAEYDYLDEEAKKLNNQLVGAGKEPVHMHAEGMGHGYVMTNNSDTAAARKRDETFAKVAETLRRAFAL</sequence>
<name>A0A167KES9_CALVF</name>
<feature type="domain" description="Alpha/beta hydrolase fold-3" evidence="3">
    <location>
        <begin position="75"/>
        <end position="289"/>
    </location>
</feature>
<evidence type="ECO:0000259" key="3">
    <source>
        <dbReference type="Pfam" id="PF07859"/>
    </source>
</evidence>
<keyword evidence="5" id="KW-1185">Reference proteome</keyword>
<organism evidence="4 5">
    <name type="scientific">Calocera viscosa (strain TUFC12733)</name>
    <dbReference type="NCBI Taxonomy" id="1330018"/>
    <lineage>
        <taxon>Eukaryota</taxon>
        <taxon>Fungi</taxon>
        <taxon>Dikarya</taxon>
        <taxon>Basidiomycota</taxon>
        <taxon>Agaricomycotina</taxon>
        <taxon>Dacrymycetes</taxon>
        <taxon>Dacrymycetales</taxon>
        <taxon>Dacrymycetaceae</taxon>
        <taxon>Calocera</taxon>
    </lineage>
</organism>
<dbReference type="InterPro" id="IPR050300">
    <property type="entry name" value="GDXG_lipolytic_enzyme"/>
</dbReference>
<gene>
    <name evidence="4" type="ORF">CALVIDRAFT_539021</name>
</gene>
<dbReference type="InterPro" id="IPR029058">
    <property type="entry name" value="AB_hydrolase_fold"/>
</dbReference>
<dbReference type="Pfam" id="PF07859">
    <property type="entry name" value="Abhydrolase_3"/>
    <property type="match status" value="1"/>
</dbReference>
<feature type="compositionally biased region" description="Basic and acidic residues" evidence="2">
    <location>
        <begin position="195"/>
        <end position="204"/>
    </location>
</feature>
<reference evidence="4 5" key="1">
    <citation type="journal article" date="2016" name="Mol. Biol. Evol.">
        <title>Comparative Genomics of Early-Diverging Mushroom-Forming Fungi Provides Insights into the Origins of Lignocellulose Decay Capabilities.</title>
        <authorList>
            <person name="Nagy L.G."/>
            <person name="Riley R."/>
            <person name="Tritt A."/>
            <person name="Adam C."/>
            <person name="Daum C."/>
            <person name="Floudas D."/>
            <person name="Sun H."/>
            <person name="Yadav J.S."/>
            <person name="Pangilinan J."/>
            <person name="Larsson K.H."/>
            <person name="Matsuura K."/>
            <person name="Barry K."/>
            <person name="Labutti K."/>
            <person name="Kuo R."/>
            <person name="Ohm R.A."/>
            <person name="Bhattacharya S.S."/>
            <person name="Shirouzu T."/>
            <person name="Yoshinaga Y."/>
            <person name="Martin F.M."/>
            <person name="Grigoriev I.V."/>
            <person name="Hibbett D.S."/>
        </authorList>
    </citation>
    <scope>NUCLEOTIDE SEQUENCE [LARGE SCALE GENOMIC DNA]</scope>
    <source>
        <strain evidence="4 5">TUFC12733</strain>
    </source>
</reference>
<dbReference type="Proteomes" id="UP000076738">
    <property type="component" value="Unassembled WGS sequence"/>
</dbReference>
<evidence type="ECO:0000313" key="4">
    <source>
        <dbReference type="EMBL" id="KZO94571.1"/>
    </source>
</evidence>
<keyword evidence="1 4" id="KW-0378">Hydrolase</keyword>
<evidence type="ECO:0000256" key="2">
    <source>
        <dbReference type="SAM" id="MobiDB-lite"/>
    </source>
</evidence>
<dbReference type="EMBL" id="KV417294">
    <property type="protein sequence ID" value="KZO94571.1"/>
    <property type="molecule type" value="Genomic_DNA"/>
</dbReference>
<dbReference type="InterPro" id="IPR013094">
    <property type="entry name" value="AB_hydrolase_3"/>
</dbReference>
<dbReference type="OrthoDB" id="408631at2759"/>
<dbReference type="GO" id="GO:0016787">
    <property type="term" value="F:hydrolase activity"/>
    <property type="evidence" value="ECO:0007669"/>
    <property type="project" value="UniProtKB-KW"/>
</dbReference>
<dbReference type="STRING" id="1330018.A0A167KES9"/>
<feature type="region of interest" description="Disordered" evidence="2">
    <location>
        <begin position="190"/>
        <end position="209"/>
    </location>
</feature>
<dbReference type="PANTHER" id="PTHR48081">
    <property type="entry name" value="AB HYDROLASE SUPERFAMILY PROTEIN C4A8.06C"/>
    <property type="match status" value="1"/>
</dbReference>
<protein>
    <submittedName>
        <fullName evidence="4">Alpha/beta-hydrolase</fullName>
    </submittedName>
</protein>
<evidence type="ECO:0000256" key="1">
    <source>
        <dbReference type="ARBA" id="ARBA00022801"/>
    </source>
</evidence>
<proteinExistence type="predicted"/>
<accession>A0A167KES9</accession>
<dbReference type="PANTHER" id="PTHR48081:SF8">
    <property type="entry name" value="ALPHA_BETA HYDROLASE FOLD-3 DOMAIN-CONTAINING PROTEIN-RELATED"/>
    <property type="match status" value="1"/>
</dbReference>
<evidence type="ECO:0000313" key="5">
    <source>
        <dbReference type="Proteomes" id="UP000076738"/>
    </source>
</evidence>
<dbReference type="Gene3D" id="3.40.50.1820">
    <property type="entry name" value="alpha/beta hydrolase"/>
    <property type="match status" value="1"/>
</dbReference>